<proteinExistence type="predicted"/>
<keyword evidence="2" id="KW-1185">Reference proteome</keyword>
<gene>
    <name evidence="1" type="ORF">DCAF_LOCUS10230</name>
</gene>
<sequence>MEPTRLFLPRSNPSSFPKFPIFKGIEPTRDDISKRIGIHDQVRRSLKLQSVEGMVPKRPLWDMFKTTRFLRLPNFGGIELDIEL</sequence>
<reference evidence="1 2" key="1">
    <citation type="submission" date="2024-01" db="EMBL/GenBank/DDBJ databases">
        <authorList>
            <person name="Waweru B."/>
        </authorList>
    </citation>
    <scope>NUCLEOTIDE SEQUENCE [LARGE SCALE GENOMIC DNA]</scope>
</reference>
<organism evidence="1 2">
    <name type="scientific">Dovyalis caffra</name>
    <dbReference type="NCBI Taxonomy" id="77055"/>
    <lineage>
        <taxon>Eukaryota</taxon>
        <taxon>Viridiplantae</taxon>
        <taxon>Streptophyta</taxon>
        <taxon>Embryophyta</taxon>
        <taxon>Tracheophyta</taxon>
        <taxon>Spermatophyta</taxon>
        <taxon>Magnoliopsida</taxon>
        <taxon>eudicotyledons</taxon>
        <taxon>Gunneridae</taxon>
        <taxon>Pentapetalae</taxon>
        <taxon>rosids</taxon>
        <taxon>fabids</taxon>
        <taxon>Malpighiales</taxon>
        <taxon>Salicaceae</taxon>
        <taxon>Flacourtieae</taxon>
        <taxon>Dovyalis</taxon>
    </lineage>
</organism>
<evidence type="ECO:0000313" key="1">
    <source>
        <dbReference type="EMBL" id="CAK7335143.1"/>
    </source>
</evidence>
<name>A0AAV1RFI3_9ROSI</name>
<accession>A0AAV1RFI3</accession>
<dbReference type="EMBL" id="CAWUPB010000957">
    <property type="protein sequence ID" value="CAK7335143.1"/>
    <property type="molecule type" value="Genomic_DNA"/>
</dbReference>
<dbReference type="AlphaFoldDB" id="A0AAV1RFI3"/>
<comment type="caution">
    <text evidence="1">The sequence shown here is derived from an EMBL/GenBank/DDBJ whole genome shotgun (WGS) entry which is preliminary data.</text>
</comment>
<dbReference type="Proteomes" id="UP001314170">
    <property type="component" value="Unassembled WGS sequence"/>
</dbReference>
<protein>
    <submittedName>
        <fullName evidence="1">Uncharacterized protein</fullName>
    </submittedName>
</protein>
<evidence type="ECO:0000313" key="2">
    <source>
        <dbReference type="Proteomes" id="UP001314170"/>
    </source>
</evidence>